<dbReference type="SUPFAM" id="SSF56219">
    <property type="entry name" value="DNase I-like"/>
    <property type="match status" value="1"/>
</dbReference>
<dbReference type="STRING" id="1353952.A0A165F933"/>
<dbReference type="GO" id="GO:0004439">
    <property type="term" value="F:phosphatidylinositol-4,5-bisphosphate 5-phosphatase activity"/>
    <property type="evidence" value="ECO:0007669"/>
    <property type="project" value="TreeGrafter"/>
</dbReference>
<proteinExistence type="predicted"/>
<dbReference type="Pfam" id="PF22669">
    <property type="entry name" value="Exo_endo_phos2"/>
    <property type="match status" value="1"/>
</dbReference>
<evidence type="ECO:0000313" key="4">
    <source>
        <dbReference type="Proteomes" id="UP000076842"/>
    </source>
</evidence>
<dbReference type="InterPro" id="IPR036691">
    <property type="entry name" value="Endo/exonu/phosph_ase_sf"/>
</dbReference>
<dbReference type="InterPro" id="IPR000300">
    <property type="entry name" value="IPPc"/>
</dbReference>
<sequence>MDQRRLRVLIASYNTALQGNKGLPQDLVEWLIPALSPTHALPAEDQEPPDFVAVGFQELLPLQLGLAGFSGSVLSTRDDMIRDQLEKNLSQGASEPQKYSLMAKHARVGIALLVYAREGTVAGRVRDVQIRGVGCGQLGMGNKGAVGVRFRLGPDDGDGEGEIFTFVTAHLAAHTYALPQRLRDFQTIVSQLLFDPLDVTSGPSQIYATSHLFLFGDLNFRLSQAPETSQLMSQDGREQLKEYDQLYMAKEAGRTLHGLHEGEFWKFRPTYKYILGSEDQYSGKRTPSWTDRILFASHDEIPIKPLLYTSIQSYTTSDHKPVMALLLLPPTSHEPKAPLIDERAPYPINRNAWLWSIVGTSLDRAVGYAWCVLWFAGGGRTGLGLVAVMVIMGASMWWFGVFG</sequence>
<keyword evidence="1" id="KW-0472">Membrane</keyword>
<reference evidence="3 4" key="1">
    <citation type="journal article" date="2016" name="Mol. Biol. Evol.">
        <title>Comparative Genomics of Early-Diverging Mushroom-Forming Fungi Provides Insights into the Origins of Lignocellulose Decay Capabilities.</title>
        <authorList>
            <person name="Nagy L.G."/>
            <person name="Riley R."/>
            <person name="Tritt A."/>
            <person name="Adam C."/>
            <person name="Daum C."/>
            <person name="Floudas D."/>
            <person name="Sun H."/>
            <person name="Yadav J.S."/>
            <person name="Pangilinan J."/>
            <person name="Larsson K.H."/>
            <person name="Matsuura K."/>
            <person name="Barry K."/>
            <person name="Labutti K."/>
            <person name="Kuo R."/>
            <person name="Ohm R.A."/>
            <person name="Bhattacharya S.S."/>
            <person name="Shirouzu T."/>
            <person name="Yoshinaga Y."/>
            <person name="Martin F.M."/>
            <person name="Grigoriev I.V."/>
            <person name="Hibbett D.S."/>
        </authorList>
    </citation>
    <scope>NUCLEOTIDE SEQUENCE [LARGE SCALE GENOMIC DNA]</scope>
    <source>
        <strain evidence="3 4">HHB12733</strain>
    </source>
</reference>
<dbReference type="Proteomes" id="UP000076842">
    <property type="component" value="Unassembled WGS sequence"/>
</dbReference>
<dbReference type="PANTHER" id="PTHR11200:SF286">
    <property type="entry name" value="5-PHOSPHATASE, PUTATIVE (AFU_ORTHOLOGUE AFUA_5G07600)-RELATED"/>
    <property type="match status" value="1"/>
</dbReference>
<dbReference type="EMBL" id="KV423978">
    <property type="protein sequence ID" value="KZT56412.1"/>
    <property type="molecule type" value="Genomic_DNA"/>
</dbReference>
<dbReference type="InterPro" id="IPR046985">
    <property type="entry name" value="IP5"/>
</dbReference>
<accession>A0A165F933</accession>
<evidence type="ECO:0000256" key="1">
    <source>
        <dbReference type="SAM" id="Phobius"/>
    </source>
</evidence>
<dbReference type="OrthoDB" id="62798at2759"/>
<dbReference type="InParanoid" id="A0A165F933"/>
<keyword evidence="1" id="KW-1133">Transmembrane helix</keyword>
<protein>
    <submittedName>
        <fullName evidence="3">Skeletal muscle/kidney enriched inositol 5-phosphatase</fullName>
    </submittedName>
</protein>
<organism evidence="3 4">
    <name type="scientific">Calocera cornea HHB12733</name>
    <dbReference type="NCBI Taxonomy" id="1353952"/>
    <lineage>
        <taxon>Eukaryota</taxon>
        <taxon>Fungi</taxon>
        <taxon>Dikarya</taxon>
        <taxon>Basidiomycota</taxon>
        <taxon>Agaricomycotina</taxon>
        <taxon>Dacrymycetes</taxon>
        <taxon>Dacrymycetales</taxon>
        <taxon>Dacrymycetaceae</taxon>
        <taxon>Calocera</taxon>
    </lineage>
</organism>
<feature type="domain" description="Inositol polyphosphate-related phosphatase" evidence="2">
    <location>
        <begin position="4"/>
        <end position="334"/>
    </location>
</feature>
<dbReference type="SMART" id="SM00128">
    <property type="entry name" value="IPPc"/>
    <property type="match status" value="1"/>
</dbReference>
<keyword evidence="1" id="KW-0812">Transmembrane</keyword>
<dbReference type="GO" id="GO:0046856">
    <property type="term" value="P:phosphatidylinositol dephosphorylation"/>
    <property type="evidence" value="ECO:0007669"/>
    <property type="project" value="InterPro"/>
</dbReference>
<dbReference type="PANTHER" id="PTHR11200">
    <property type="entry name" value="INOSITOL 5-PHOSPHATASE"/>
    <property type="match status" value="1"/>
</dbReference>
<evidence type="ECO:0000259" key="2">
    <source>
        <dbReference type="SMART" id="SM00128"/>
    </source>
</evidence>
<evidence type="ECO:0000313" key="3">
    <source>
        <dbReference type="EMBL" id="KZT56412.1"/>
    </source>
</evidence>
<keyword evidence="4" id="KW-1185">Reference proteome</keyword>
<name>A0A165F933_9BASI</name>
<feature type="transmembrane region" description="Helical" evidence="1">
    <location>
        <begin position="382"/>
        <end position="402"/>
    </location>
</feature>
<feature type="transmembrane region" description="Helical" evidence="1">
    <location>
        <begin position="352"/>
        <end position="376"/>
    </location>
</feature>
<dbReference type="AlphaFoldDB" id="A0A165F933"/>
<gene>
    <name evidence="3" type="ORF">CALCODRAFT_518148</name>
</gene>
<dbReference type="Gene3D" id="3.60.10.10">
    <property type="entry name" value="Endonuclease/exonuclease/phosphatase"/>
    <property type="match status" value="1"/>
</dbReference>